<dbReference type="FunFam" id="2.60.200.30:FF:000009">
    <property type="entry name" value="Poly(P)/ATP NAD kinase"/>
    <property type="match status" value="1"/>
</dbReference>
<evidence type="ECO:0000313" key="11">
    <source>
        <dbReference type="RefSeq" id="XP_033578039.1"/>
    </source>
</evidence>
<dbReference type="GeneID" id="54466336"/>
<dbReference type="GO" id="GO:0005524">
    <property type="term" value="F:ATP binding"/>
    <property type="evidence" value="ECO:0007669"/>
    <property type="project" value="UniProtKB-KW"/>
</dbReference>
<dbReference type="InterPro" id="IPR017438">
    <property type="entry name" value="ATP-NAD_kinase_N"/>
</dbReference>
<dbReference type="InterPro" id="IPR016064">
    <property type="entry name" value="NAD/diacylglycerol_kinase_sf"/>
</dbReference>
<dbReference type="GO" id="GO:0019674">
    <property type="term" value="P:NAD+ metabolic process"/>
    <property type="evidence" value="ECO:0007669"/>
    <property type="project" value="InterPro"/>
</dbReference>
<dbReference type="HAMAP" id="MF_00361">
    <property type="entry name" value="NAD_kinase"/>
    <property type="match status" value="1"/>
</dbReference>
<keyword evidence="5" id="KW-0067">ATP-binding</keyword>
<dbReference type="SUPFAM" id="SSF111331">
    <property type="entry name" value="NAD kinase/diacylglycerol kinase-like"/>
    <property type="match status" value="1"/>
</dbReference>
<dbReference type="Proteomes" id="UP000504636">
    <property type="component" value="Unplaced"/>
</dbReference>
<keyword evidence="3" id="KW-0547">Nucleotide-binding</keyword>
<dbReference type="InterPro" id="IPR017437">
    <property type="entry name" value="ATP-NAD_kinase_PpnK-typ_C"/>
</dbReference>
<dbReference type="EMBL" id="MU003699">
    <property type="protein sequence ID" value="KAF2811075.1"/>
    <property type="molecule type" value="Genomic_DNA"/>
</dbReference>
<evidence type="ECO:0000256" key="6">
    <source>
        <dbReference type="ARBA" id="ARBA00022857"/>
    </source>
</evidence>
<dbReference type="Gene3D" id="2.60.200.30">
    <property type="entry name" value="Probable inorganic polyphosphate/atp-NAD kinase, domain 2"/>
    <property type="match status" value="1"/>
</dbReference>
<name>A0A6A6YSY7_9PEZI</name>
<evidence type="ECO:0000256" key="5">
    <source>
        <dbReference type="ARBA" id="ARBA00022840"/>
    </source>
</evidence>
<proteinExistence type="inferred from homology"/>
<protein>
    <submittedName>
        <fullName evidence="9 11">NADH kinase-like protein POS5</fullName>
    </submittedName>
</protein>
<evidence type="ECO:0000256" key="2">
    <source>
        <dbReference type="ARBA" id="ARBA00022679"/>
    </source>
</evidence>
<evidence type="ECO:0000256" key="3">
    <source>
        <dbReference type="ARBA" id="ARBA00022741"/>
    </source>
</evidence>
<dbReference type="Pfam" id="PF20143">
    <property type="entry name" value="NAD_kinase_C"/>
    <property type="match status" value="1"/>
</dbReference>
<evidence type="ECO:0000256" key="8">
    <source>
        <dbReference type="SAM" id="MobiDB-lite"/>
    </source>
</evidence>
<reference evidence="11" key="3">
    <citation type="submission" date="2025-04" db="UniProtKB">
        <authorList>
            <consortium name="RefSeq"/>
        </authorList>
    </citation>
    <scope>IDENTIFICATION</scope>
    <source>
        <strain evidence="11">CBS 304.34</strain>
    </source>
</reference>
<reference evidence="11" key="2">
    <citation type="submission" date="2020-04" db="EMBL/GenBank/DDBJ databases">
        <authorList>
            <consortium name="NCBI Genome Project"/>
        </authorList>
    </citation>
    <scope>NUCLEOTIDE SEQUENCE</scope>
    <source>
        <strain evidence="11">CBS 304.34</strain>
    </source>
</reference>
<dbReference type="PANTHER" id="PTHR20275:SF26">
    <property type="entry name" value="NADH KINASE POS5, MITOCHONDRIAL"/>
    <property type="match status" value="1"/>
</dbReference>
<dbReference type="Pfam" id="PF01513">
    <property type="entry name" value="NAD_kinase"/>
    <property type="match status" value="1"/>
</dbReference>
<feature type="region of interest" description="Disordered" evidence="8">
    <location>
        <begin position="163"/>
        <end position="187"/>
    </location>
</feature>
<dbReference type="GO" id="GO:0003951">
    <property type="term" value="F:NAD+ kinase activity"/>
    <property type="evidence" value="ECO:0007669"/>
    <property type="project" value="InterPro"/>
</dbReference>
<organism evidence="9">
    <name type="scientific">Mytilinidion resinicola</name>
    <dbReference type="NCBI Taxonomy" id="574789"/>
    <lineage>
        <taxon>Eukaryota</taxon>
        <taxon>Fungi</taxon>
        <taxon>Dikarya</taxon>
        <taxon>Ascomycota</taxon>
        <taxon>Pezizomycotina</taxon>
        <taxon>Dothideomycetes</taxon>
        <taxon>Pleosporomycetidae</taxon>
        <taxon>Mytilinidiales</taxon>
        <taxon>Mytilinidiaceae</taxon>
        <taxon>Mytilinidion</taxon>
    </lineage>
</organism>
<keyword evidence="4 9" id="KW-0418">Kinase</keyword>
<dbReference type="PANTHER" id="PTHR20275">
    <property type="entry name" value="NAD KINASE"/>
    <property type="match status" value="1"/>
</dbReference>
<reference evidence="9 11" key="1">
    <citation type="journal article" date="2020" name="Stud. Mycol.">
        <title>101 Dothideomycetes genomes: a test case for predicting lifestyles and emergence of pathogens.</title>
        <authorList>
            <person name="Haridas S."/>
            <person name="Albert R."/>
            <person name="Binder M."/>
            <person name="Bloem J."/>
            <person name="Labutti K."/>
            <person name="Salamov A."/>
            <person name="Andreopoulos B."/>
            <person name="Baker S."/>
            <person name="Barry K."/>
            <person name="Bills G."/>
            <person name="Bluhm B."/>
            <person name="Cannon C."/>
            <person name="Castanera R."/>
            <person name="Culley D."/>
            <person name="Daum C."/>
            <person name="Ezra D."/>
            <person name="Gonzalez J."/>
            <person name="Henrissat B."/>
            <person name="Kuo A."/>
            <person name="Liang C."/>
            <person name="Lipzen A."/>
            <person name="Lutzoni F."/>
            <person name="Magnuson J."/>
            <person name="Mondo S."/>
            <person name="Nolan M."/>
            <person name="Ohm R."/>
            <person name="Pangilinan J."/>
            <person name="Park H.-J."/>
            <person name="Ramirez L."/>
            <person name="Alfaro M."/>
            <person name="Sun H."/>
            <person name="Tritt A."/>
            <person name="Yoshinaga Y."/>
            <person name="Zwiers L.-H."/>
            <person name="Turgeon B."/>
            <person name="Goodwin S."/>
            <person name="Spatafora J."/>
            <person name="Crous P."/>
            <person name="Grigoriev I."/>
        </authorList>
    </citation>
    <scope>NUCLEOTIDE SEQUENCE</scope>
    <source>
        <strain evidence="9 11">CBS 304.34</strain>
    </source>
</reference>
<keyword evidence="2" id="KW-0808">Transferase</keyword>
<accession>A0A6A6YSY7</accession>
<dbReference type="GO" id="GO:0006741">
    <property type="term" value="P:NADP+ biosynthetic process"/>
    <property type="evidence" value="ECO:0007669"/>
    <property type="project" value="InterPro"/>
</dbReference>
<dbReference type="RefSeq" id="XP_033578039.1">
    <property type="nucleotide sequence ID" value="XM_033725443.1"/>
</dbReference>
<evidence type="ECO:0000256" key="4">
    <source>
        <dbReference type="ARBA" id="ARBA00022777"/>
    </source>
</evidence>
<evidence type="ECO:0000256" key="7">
    <source>
        <dbReference type="ARBA" id="ARBA00023027"/>
    </source>
</evidence>
<dbReference type="AlphaFoldDB" id="A0A6A6YSY7"/>
<evidence type="ECO:0000313" key="9">
    <source>
        <dbReference type="EMBL" id="KAF2811075.1"/>
    </source>
</evidence>
<evidence type="ECO:0000313" key="10">
    <source>
        <dbReference type="Proteomes" id="UP000504636"/>
    </source>
</evidence>
<gene>
    <name evidence="9 11" type="ORF">BDZ99DRAFT_519741</name>
</gene>
<evidence type="ECO:0000256" key="1">
    <source>
        <dbReference type="ARBA" id="ARBA00010995"/>
    </source>
</evidence>
<keyword evidence="10" id="KW-1185">Reference proteome</keyword>
<dbReference type="FunFam" id="3.40.50.10330:FF:000033">
    <property type="entry name" value="NADH kinase, variant 3"/>
    <property type="match status" value="1"/>
</dbReference>
<keyword evidence="7" id="KW-0520">NAD</keyword>
<comment type="similarity">
    <text evidence="1">Belongs to the NAD kinase family.</text>
</comment>
<sequence>MNPKYTETRQNDLLCLQWPSPPRNVLLTKKNNTPEITESLIEYAQHIHSTYPSMNLILEPHAAEEVHSKLGFPVYTTSTPTLHDAPTPTILSDKTDLVSTLGGDGTVLHASSLFAHTPRVPPILSFGMGTLGFLGEWKFKEYKRAFREVYMSGAHDAYASIDQKDQSEATDSEDPKASPTYASIRGKPMGAARPARILLRNRLRISVFSPSGKRLNSSDPAAGDTYALNEVIVHRGSSPHLKIIDVFVGGRFLTEAVADGMIISSPTGSTAYSLSSGGSIVHPLVSSLLLTPICPRSLSFRPLVLPANTPITLRLSEKNRGREVEVSVDGVRISKGVGVGMEVRVLGEDIRDRRSGEWCGGVPSIVRGVVGMEEKEEDHWVGGLNALLKFNYPFGEEV</sequence>
<keyword evidence="6" id="KW-0521">NADP</keyword>
<dbReference type="InterPro" id="IPR002504">
    <property type="entry name" value="NADK"/>
</dbReference>
<dbReference type="OrthoDB" id="24581at2759"/>
<dbReference type="Gene3D" id="3.40.50.10330">
    <property type="entry name" value="Probable inorganic polyphosphate/atp-NAD kinase, domain 1"/>
    <property type="match status" value="1"/>
</dbReference>